<reference evidence="1 2" key="1">
    <citation type="submission" date="2019-11" db="EMBL/GenBank/DDBJ databases">
        <title>Novel species isolated from a subtropical stream in China.</title>
        <authorList>
            <person name="Lu H."/>
        </authorList>
    </citation>
    <scope>NUCLEOTIDE SEQUENCE [LARGE SCALE GENOMIC DNA]</scope>
    <source>
        <strain evidence="1 2">FT80W</strain>
    </source>
</reference>
<name>A0A6I2L2I8_9BURK</name>
<dbReference type="RefSeq" id="WP_154379000.1">
    <property type="nucleotide sequence ID" value="NZ_WKJK01000009.1"/>
</dbReference>
<evidence type="ECO:0000313" key="2">
    <source>
        <dbReference type="Proteomes" id="UP000433309"/>
    </source>
</evidence>
<sequence length="90" mass="10312">MQDRYNGWAIDFTKNVHMYTHSLKAEKSGEIFDVPCEDTPFGYVGIWPLGLHLDAPLLQDLLRGLGDWAEQANMPYRLYSTGTDYQTNGR</sequence>
<protein>
    <submittedName>
        <fullName evidence="1">Uncharacterized protein</fullName>
    </submittedName>
</protein>
<dbReference type="AlphaFoldDB" id="A0A6I2L2I8"/>
<dbReference type="Proteomes" id="UP000433309">
    <property type="component" value="Unassembled WGS sequence"/>
</dbReference>
<gene>
    <name evidence="1" type="ORF">GJ699_18675</name>
</gene>
<keyword evidence="2" id="KW-1185">Reference proteome</keyword>
<proteinExistence type="predicted"/>
<comment type="caution">
    <text evidence="1">The sequence shown here is derived from an EMBL/GenBank/DDBJ whole genome shotgun (WGS) entry which is preliminary data.</text>
</comment>
<evidence type="ECO:0000313" key="1">
    <source>
        <dbReference type="EMBL" id="MRW92022.1"/>
    </source>
</evidence>
<dbReference type="EMBL" id="WKJK01000009">
    <property type="protein sequence ID" value="MRW92022.1"/>
    <property type="molecule type" value="Genomic_DNA"/>
</dbReference>
<accession>A0A6I2L2I8</accession>
<organism evidence="1 2">
    <name type="scientific">Duganella guangzhouensis</name>
    <dbReference type="NCBI Taxonomy" id="2666084"/>
    <lineage>
        <taxon>Bacteria</taxon>
        <taxon>Pseudomonadati</taxon>
        <taxon>Pseudomonadota</taxon>
        <taxon>Betaproteobacteria</taxon>
        <taxon>Burkholderiales</taxon>
        <taxon>Oxalobacteraceae</taxon>
        <taxon>Telluria group</taxon>
        <taxon>Duganella</taxon>
    </lineage>
</organism>